<reference evidence="1 2" key="1">
    <citation type="journal article" date="2023" name="Hortic Res">
        <title>Pangenome of water caltrop reveals structural variations and asymmetric subgenome divergence after allopolyploidization.</title>
        <authorList>
            <person name="Zhang X."/>
            <person name="Chen Y."/>
            <person name="Wang L."/>
            <person name="Yuan Y."/>
            <person name="Fang M."/>
            <person name="Shi L."/>
            <person name="Lu R."/>
            <person name="Comes H.P."/>
            <person name="Ma Y."/>
            <person name="Chen Y."/>
            <person name="Huang G."/>
            <person name="Zhou Y."/>
            <person name="Zheng Z."/>
            <person name="Qiu Y."/>
        </authorList>
    </citation>
    <scope>NUCLEOTIDE SEQUENCE [LARGE SCALE GENOMIC DNA]</scope>
    <source>
        <tissue evidence="1">Roots</tissue>
    </source>
</reference>
<organism evidence="1 2">
    <name type="scientific">Trapa incisa</name>
    <dbReference type="NCBI Taxonomy" id="236973"/>
    <lineage>
        <taxon>Eukaryota</taxon>
        <taxon>Viridiplantae</taxon>
        <taxon>Streptophyta</taxon>
        <taxon>Embryophyta</taxon>
        <taxon>Tracheophyta</taxon>
        <taxon>Spermatophyta</taxon>
        <taxon>Magnoliopsida</taxon>
        <taxon>eudicotyledons</taxon>
        <taxon>Gunneridae</taxon>
        <taxon>Pentapetalae</taxon>
        <taxon>rosids</taxon>
        <taxon>malvids</taxon>
        <taxon>Myrtales</taxon>
        <taxon>Lythraceae</taxon>
        <taxon>Trapa</taxon>
    </lineage>
</organism>
<evidence type="ECO:0000313" key="2">
    <source>
        <dbReference type="Proteomes" id="UP001345219"/>
    </source>
</evidence>
<dbReference type="EMBL" id="JAXIOK010000006">
    <property type="protein sequence ID" value="KAK4768566.1"/>
    <property type="molecule type" value="Genomic_DNA"/>
</dbReference>
<protein>
    <submittedName>
        <fullName evidence="1">Uncharacterized protein</fullName>
    </submittedName>
</protein>
<evidence type="ECO:0000313" key="1">
    <source>
        <dbReference type="EMBL" id="KAK4768566.1"/>
    </source>
</evidence>
<sequence>MERRNSNQSSKWLGILAASMRKIKPGDVMEARQRVYLPVSVAESKISNRFDTIPSGTLNPNADEIDYLRRLVMYKGNLPVDNSMGALAAAALHYDYEEGPNLDYHR</sequence>
<gene>
    <name evidence="1" type="ORF">SAY87_003707</name>
</gene>
<proteinExistence type="predicted"/>
<accession>A0AAN7KJS2</accession>
<dbReference type="AlphaFoldDB" id="A0AAN7KJS2"/>
<name>A0AAN7KJS2_9MYRT</name>
<comment type="caution">
    <text evidence="1">The sequence shown here is derived from an EMBL/GenBank/DDBJ whole genome shotgun (WGS) entry which is preliminary data.</text>
</comment>
<keyword evidence="2" id="KW-1185">Reference proteome</keyword>
<dbReference type="Proteomes" id="UP001345219">
    <property type="component" value="Chromosome 3"/>
</dbReference>